<reference evidence="1 2" key="1">
    <citation type="submission" date="2019-06" db="EMBL/GenBank/DDBJ databases">
        <title>A novel bacterium of genus Amaricoccus, isolated from marine sediment.</title>
        <authorList>
            <person name="Huang H."/>
            <person name="Mo K."/>
            <person name="Hu Y."/>
        </authorList>
    </citation>
    <scope>NUCLEOTIDE SEQUENCE [LARGE SCALE GENOMIC DNA]</scope>
    <source>
        <strain evidence="1 2">HB172011</strain>
    </source>
</reference>
<sequence>MSSLSFETNETLKRLFQRFYREELANLAPEERAAFERQFEQRFQQLLEENGGEPFGFADLIGFGGEGVKPFGDLPYPRVKPDFDAAVIPSQLHAAAELYYIYQHERMKVFEVIDVLRKLFQLGRLRIQQGPGARGLYILEKWRPLRYTRRDRMIAYKRAFNYGQGPTPAGAVVNRNFHYQFVAFMSSMAQYTRDLTISEVIKGSQQIDDRPYGTIASIQRLGTDLRYALDRSSYGNILALTHEIGQYLQTSLDLLEAPDILKGFDANNKWDVIEIVSQRHLNGHAPLSQRSKMAEAGRRALEFIASNDFATSIDIDVFRAEIRPIAAYAEAWIAAYRMTSEGRRFPGVSDQLRWSVGLPARQAMRIPA</sequence>
<dbReference type="AlphaFoldDB" id="A0A501WZN5"/>
<comment type="caution">
    <text evidence="1">The sequence shown here is derived from an EMBL/GenBank/DDBJ whole genome shotgun (WGS) entry which is preliminary data.</text>
</comment>
<organism evidence="1 2">
    <name type="scientific">Amaricoccus solimangrovi</name>
    <dbReference type="NCBI Taxonomy" id="2589815"/>
    <lineage>
        <taxon>Bacteria</taxon>
        <taxon>Pseudomonadati</taxon>
        <taxon>Pseudomonadota</taxon>
        <taxon>Alphaproteobacteria</taxon>
        <taxon>Rhodobacterales</taxon>
        <taxon>Paracoccaceae</taxon>
        <taxon>Amaricoccus</taxon>
    </lineage>
</organism>
<dbReference type="RefSeq" id="WP_140452869.1">
    <property type="nucleotide sequence ID" value="NZ_VFRP01000002.1"/>
</dbReference>
<keyword evidence="2" id="KW-1185">Reference proteome</keyword>
<dbReference type="OrthoDB" id="503934at2"/>
<name>A0A501WZN5_9RHOB</name>
<evidence type="ECO:0000313" key="1">
    <source>
        <dbReference type="EMBL" id="TPE53247.1"/>
    </source>
</evidence>
<gene>
    <name evidence="1" type="ORF">FJM51_04305</name>
</gene>
<dbReference type="EMBL" id="VFRP01000002">
    <property type="protein sequence ID" value="TPE53247.1"/>
    <property type="molecule type" value="Genomic_DNA"/>
</dbReference>
<protein>
    <submittedName>
        <fullName evidence="1">Uncharacterized protein</fullName>
    </submittedName>
</protein>
<evidence type="ECO:0000313" key="2">
    <source>
        <dbReference type="Proteomes" id="UP000319255"/>
    </source>
</evidence>
<dbReference type="Proteomes" id="UP000319255">
    <property type="component" value="Unassembled WGS sequence"/>
</dbReference>
<accession>A0A501WZN5</accession>
<proteinExistence type="predicted"/>